<sequence>MKSNIKPNKHAYLPPGALAIRGRGKSLQSSRSVRVRAEKGTPISKSLNINPSTSYRNDPVQNIVHVPLGFDPTKDNVPCSPEVELMQDAQTNEISACESENAKKVRGTNICKNVARLKPGEKLNITFYQNRVVGKNYASFVRHLGILIRDHNVCPLRVHSWIDIKEDRLEHMWDVVTVIIYRLISFISDFSYLKGKINELLLCKTCGMLLRLKSKKLFQSDSSLTNIEVVEKCFGPQCKSHVIGFGGGITAKELKGGNSSKDALLDKLNAREKEKESLKRRLDELQNKCECMDELESKYEQLARVLLGQHSTPASSSDQ</sequence>
<proteinExistence type="predicted"/>
<dbReference type="PANTHER" id="PTHR33499:SF41">
    <property type="entry name" value="TRANSPOSON PROTEIN, CACTA, EN_SPM SUB-CLASS"/>
    <property type="match status" value="1"/>
</dbReference>
<dbReference type="STRING" id="4113.M1DCQ7"/>
<organism evidence="2 3">
    <name type="scientific">Solanum tuberosum</name>
    <name type="common">Potato</name>
    <dbReference type="NCBI Taxonomy" id="4113"/>
    <lineage>
        <taxon>Eukaryota</taxon>
        <taxon>Viridiplantae</taxon>
        <taxon>Streptophyta</taxon>
        <taxon>Embryophyta</taxon>
        <taxon>Tracheophyta</taxon>
        <taxon>Spermatophyta</taxon>
        <taxon>Magnoliopsida</taxon>
        <taxon>eudicotyledons</taxon>
        <taxon>Gunneridae</taxon>
        <taxon>Pentapetalae</taxon>
        <taxon>asterids</taxon>
        <taxon>lamiids</taxon>
        <taxon>Solanales</taxon>
        <taxon>Solanaceae</taxon>
        <taxon>Solanoideae</taxon>
        <taxon>Solaneae</taxon>
        <taxon>Solanum</taxon>
    </lineage>
</organism>
<dbReference type="InParanoid" id="M1DCQ7"/>
<dbReference type="PaxDb" id="4113-PGSC0003DMT400086897"/>
<keyword evidence="3" id="KW-1185">Reference proteome</keyword>
<protein>
    <submittedName>
        <fullName evidence="2">Transposon protein, CACTA, En/Spm sub-class</fullName>
    </submittedName>
</protein>
<keyword evidence="1" id="KW-0175">Coiled coil</keyword>
<reference evidence="2" key="2">
    <citation type="submission" date="2015-06" db="UniProtKB">
        <authorList>
            <consortium name="EnsemblPlants"/>
        </authorList>
    </citation>
    <scope>IDENTIFICATION</scope>
    <source>
        <strain evidence="2">DM1-3 516 R44</strain>
    </source>
</reference>
<evidence type="ECO:0000313" key="3">
    <source>
        <dbReference type="Proteomes" id="UP000011115"/>
    </source>
</evidence>
<feature type="coiled-coil region" evidence="1">
    <location>
        <begin position="261"/>
        <end position="302"/>
    </location>
</feature>
<accession>M1DCQ7</accession>
<dbReference type="Gramene" id="PGSC0003DMT400086897">
    <property type="protein sequence ID" value="PGSC0003DMT400086897"/>
    <property type="gene ID" value="PGSC0003DMG400036468"/>
</dbReference>
<evidence type="ECO:0000256" key="1">
    <source>
        <dbReference type="SAM" id="Coils"/>
    </source>
</evidence>
<evidence type="ECO:0000313" key="2">
    <source>
        <dbReference type="EnsemblPlants" id="PGSC0003DMT400086897"/>
    </source>
</evidence>
<name>M1DCQ7_SOLTU</name>
<reference evidence="3" key="1">
    <citation type="journal article" date="2011" name="Nature">
        <title>Genome sequence and analysis of the tuber crop potato.</title>
        <authorList>
            <consortium name="The Potato Genome Sequencing Consortium"/>
        </authorList>
    </citation>
    <scope>NUCLEOTIDE SEQUENCE [LARGE SCALE GENOMIC DNA]</scope>
    <source>
        <strain evidence="3">cv. DM1-3 516 R44</strain>
    </source>
</reference>
<dbReference type="EnsemblPlants" id="PGSC0003DMT400086897">
    <property type="protein sequence ID" value="PGSC0003DMT400086897"/>
    <property type="gene ID" value="PGSC0003DMG400036468"/>
</dbReference>
<dbReference type="Proteomes" id="UP000011115">
    <property type="component" value="Unassembled WGS sequence"/>
</dbReference>
<dbReference type="PANTHER" id="PTHR33499">
    <property type="entry name" value="OS12G0282400 PROTEIN-RELATED"/>
    <property type="match status" value="1"/>
</dbReference>
<dbReference type="HOGENOM" id="CLU_1002578_0_0_1"/>
<dbReference type="AlphaFoldDB" id="M1DCQ7"/>